<dbReference type="RefSeq" id="WP_184556804.1">
    <property type="nucleotide sequence ID" value="NZ_JACHKS010000001.1"/>
</dbReference>
<keyword evidence="8" id="KW-1185">Reference proteome</keyword>
<organism evidence="7 8">
    <name type="scientific">Chryseobacterium sediminis</name>
    <dbReference type="NCBI Taxonomy" id="1679494"/>
    <lineage>
        <taxon>Bacteria</taxon>
        <taxon>Pseudomonadati</taxon>
        <taxon>Bacteroidota</taxon>
        <taxon>Flavobacteriia</taxon>
        <taxon>Flavobacteriales</taxon>
        <taxon>Weeksellaceae</taxon>
        <taxon>Chryseobacterium group</taxon>
        <taxon>Chryseobacterium</taxon>
    </lineage>
</organism>
<dbReference type="InterPro" id="IPR036188">
    <property type="entry name" value="FAD/NAD-bd_sf"/>
</dbReference>
<dbReference type="EMBL" id="JACHKS010000001">
    <property type="protein sequence ID" value="MBB6331496.1"/>
    <property type="molecule type" value="Genomic_DNA"/>
</dbReference>
<evidence type="ECO:0000259" key="6">
    <source>
        <dbReference type="Pfam" id="PF01266"/>
    </source>
</evidence>
<evidence type="ECO:0000313" key="8">
    <source>
        <dbReference type="Proteomes" id="UP000587367"/>
    </source>
</evidence>
<dbReference type="Gene3D" id="3.50.50.60">
    <property type="entry name" value="FAD/NAD(P)-binding domain"/>
    <property type="match status" value="1"/>
</dbReference>
<gene>
    <name evidence="7" type="ORF">HNP24_002446</name>
</gene>
<evidence type="ECO:0000313" key="7">
    <source>
        <dbReference type="EMBL" id="MBB6331496.1"/>
    </source>
</evidence>
<feature type="domain" description="FAD dependent oxidoreductase" evidence="6">
    <location>
        <begin position="4"/>
        <end position="392"/>
    </location>
</feature>
<reference evidence="7 8" key="1">
    <citation type="submission" date="2020-08" db="EMBL/GenBank/DDBJ databases">
        <title>Functional genomics of gut bacteria from endangered species of beetles.</title>
        <authorList>
            <person name="Carlos-Shanley C."/>
        </authorList>
    </citation>
    <scope>NUCLEOTIDE SEQUENCE [LARGE SCALE GENOMIC DNA]</scope>
    <source>
        <strain evidence="7 8">S00068</strain>
    </source>
</reference>
<evidence type="ECO:0000256" key="4">
    <source>
        <dbReference type="ARBA" id="ARBA00023002"/>
    </source>
</evidence>
<dbReference type="EC" id="1.1.3.-" evidence="7"/>
<dbReference type="Pfam" id="PF01266">
    <property type="entry name" value="DAO"/>
    <property type="match status" value="1"/>
</dbReference>
<accession>A0ABR6Q0J8</accession>
<dbReference type="Gene3D" id="3.30.9.10">
    <property type="entry name" value="D-Amino Acid Oxidase, subunit A, domain 2"/>
    <property type="match status" value="1"/>
</dbReference>
<keyword evidence="3" id="KW-0274">FAD</keyword>
<comment type="cofactor">
    <cofactor evidence="1">
        <name>FAD</name>
        <dbReference type="ChEBI" id="CHEBI:57692"/>
    </cofactor>
</comment>
<evidence type="ECO:0000256" key="1">
    <source>
        <dbReference type="ARBA" id="ARBA00001974"/>
    </source>
</evidence>
<dbReference type="PANTHER" id="PTHR43104:SF2">
    <property type="entry name" value="L-2-HYDROXYGLUTARATE DEHYDROGENASE, MITOCHONDRIAL"/>
    <property type="match status" value="1"/>
</dbReference>
<dbReference type="PANTHER" id="PTHR43104">
    <property type="entry name" value="L-2-HYDROXYGLUTARATE DEHYDROGENASE, MITOCHONDRIAL"/>
    <property type="match status" value="1"/>
</dbReference>
<proteinExistence type="inferred from homology"/>
<comment type="caution">
    <text evidence="7">The sequence shown here is derived from an EMBL/GenBank/DDBJ whole genome shotgun (WGS) entry which is preliminary data.</text>
</comment>
<keyword evidence="2" id="KW-0285">Flavoprotein</keyword>
<evidence type="ECO:0000256" key="2">
    <source>
        <dbReference type="ARBA" id="ARBA00022630"/>
    </source>
</evidence>
<dbReference type="NCBIfam" id="NF008726">
    <property type="entry name" value="PRK11728.1"/>
    <property type="match status" value="1"/>
</dbReference>
<dbReference type="InterPro" id="IPR006076">
    <property type="entry name" value="FAD-dep_OxRdtase"/>
</dbReference>
<protein>
    <submittedName>
        <fullName evidence="7">L-2-hydroxyglutarate oxidase</fullName>
        <ecNumber evidence="7">1.1.3.-</ecNumber>
    </submittedName>
</protein>
<dbReference type="GO" id="GO:0016491">
    <property type="term" value="F:oxidoreductase activity"/>
    <property type="evidence" value="ECO:0007669"/>
    <property type="project" value="UniProtKB-KW"/>
</dbReference>
<keyword evidence="4 7" id="KW-0560">Oxidoreductase</keyword>
<name>A0ABR6Q0J8_9FLAO</name>
<sequence length="396" mass="44189">MNYDIIIIGAGLVGLATAYQTKLKNPDSKILILEKENDVALHQSGHNSGVIHSGIYYKPGSLKAKNCIEGYNSVINFAEKYGIRYDLCGKIIVATSQEELPLLDNIYKRGVENGLQDLKYLSREEFREIEPHCEGVKAIKVPQTGIIDYPGIAKKIKELFEELGGEVRFNNEVKNIIDKGSEIIVNTNISEFKTKKLISCAGLYSDKITKMTNEKNDVVIIPFRGEYYKIKDEKKYLVKHLIYPVPDPSFPFLGVHFTRMIDGNIEAGPNAVLAFKKEGYHFFDFNFNETMQTMLWPGFRKIVAKYGKTGMGEMHRSLSKSAFTKALQKLLPEIQENDLVAGGSGVRAQACDRNGGLIDDFDIVKNGNIIHVRNAPSPAATSCLSIGNKISELIVN</sequence>
<evidence type="ECO:0000256" key="3">
    <source>
        <dbReference type="ARBA" id="ARBA00022827"/>
    </source>
</evidence>
<dbReference type="Proteomes" id="UP000587367">
    <property type="component" value="Unassembled WGS sequence"/>
</dbReference>
<comment type="similarity">
    <text evidence="5">Belongs to the L2HGDH family.</text>
</comment>
<evidence type="ECO:0000256" key="5">
    <source>
        <dbReference type="ARBA" id="ARBA00037941"/>
    </source>
</evidence>
<dbReference type="SUPFAM" id="SSF51905">
    <property type="entry name" value="FAD/NAD(P)-binding domain"/>
    <property type="match status" value="1"/>
</dbReference>